<dbReference type="InterPro" id="IPR010093">
    <property type="entry name" value="SinI_DNA-bd"/>
</dbReference>
<feature type="domain" description="Helix-turn-helix" evidence="1">
    <location>
        <begin position="8"/>
        <end position="44"/>
    </location>
</feature>
<sequence length="44" mass="5263">MMEQTREVLTPEQAAEYLQVNRETIYRYIRQGKLAASKLGRTYR</sequence>
<dbReference type="GO" id="GO:0003677">
    <property type="term" value="F:DNA binding"/>
    <property type="evidence" value="ECO:0007669"/>
    <property type="project" value="InterPro"/>
</dbReference>
<dbReference type="InterPro" id="IPR009061">
    <property type="entry name" value="DNA-bd_dom_put_sf"/>
</dbReference>
<accession>A0A0F8XBX0</accession>
<feature type="non-terminal residue" evidence="2">
    <location>
        <position position="44"/>
    </location>
</feature>
<evidence type="ECO:0000313" key="2">
    <source>
        <dbReference type="EMBL" id="KKK66328.1"/>
    </source>
</evidence>
<gene>
    <name evidence="2" type="ORF">LCGC14_2965220</name>
</gene>
<evidence type="ECO:0000259" key="1">
    <source>
        <dbReference type="Pfam" id="PF12728"/>
    </source>
</evidence>
<proteinExistence type="predicted"/>
<dbReference type="InterPro" id="IPR041657">
    <property type="entry name" value="HTH_17"/>
</dbReference>
<name>A0A0F8XBX0_9ZZZZ</name>
<dbReference type="NCBIfam" id="TIGR01764">
    <property type="entry name" value="excise"/>
    <property type="match status" value="1"/>
</dbReference>
<dbReference type="SUPFAM" id="SSF46955">
    <property type="entry name" value="Putative DNA-binding domain"/>
    <property type="match status" value="1"/>
</dbReference>
<organism evidence="2">
    <name type="scientific">marine sediment metagenome</name>
    <dbReference type="NCBI Taxonomy" id="412755"/>
    <lineage>
        <taxon>unclassified sequences</taxon>
        <taxon>metagenomes</taxon>
        <taxon>ecological metagenomes</taxon>
    </lineage>
</organism>
<dbReference type="EMBL" id="LAZR01060129">
    <property type="protein sequence ID" value="KKK66328.1"/>
    <property type="molecule type" value="Genomic_DNA"/>
</dbReference>
<protein>
    <recommendedName>
        <fullName evidence="1">Helix-turn-helix domain-containing protein</fullName>
    </recommendedName>
</protein>
<dbReference type="Pfam" id="PF12728">
    <property type="entry name" value="HTH_17"/>
    <property type="match status" value="1"/>
</dbReference>
<reference evidence="2" key="1">
    <citation type="journal article" date="2015" name="Nature">
        <title>Complex archaea that bridge the gap between prokaryotes and eukaryotes.</title>
        <authorList>
            <person name="Spang A."/>
            <person name="Saw J.H."/>
            <person name="Jorgensen S.L."/>
            <person name="Zaremba-Niedzwiedzka K."/>
            <person name="Martijn J."/>
            <person name="Lind A.E."/>
            <person name="van Eijk R."/>
            <person name="Schleper C."/>
            <person name="Guy L."/>
            <person name="Ettema T.J."/>
        </authorList>
    </citation>
    <scope>NUCLEOTIDE SEQUENCE</scope>
</reference>
<comment type="caution">
    <text evidence="2">The sequence shown here is derived from an EMBL/GenBank/DDBJ whole genome shotgun (WGS) entry which is preliminary data.</text>
</comment>
<dbReference type="AlphaFoldDB" id="A0A0F8XBX0"/>